<proteinExistence type="predicted"/>
<accession>A0A0F8X7X3</accession>
<organism evidence="1">
    <name type="scientific">marine sediment metagenome</name>
    <dbReference type="NCBI Taxonomy" id="412755"/>
    <lineage>
        <taxon>unclassified sequences</taxon>
        <taxon>metagenomes</taxon>
        <taxon>ecological metagenomes</taxon>
    </lineage>
</organism>
<protein>
    <submittedName>
        <fullName evidence="1">Uncharacterized protein</fullName>
    </submittedName>
</protein>
<comment type="caution">
    <text evidence="1">The sequence shown here is derived from an EMBL/GenBank/DDBJ whole genome shotgun (WGS) entry which is preliminary data.</text>
</comment>
<dbReference type="EMBL" id="LAZR01064676">
    <property type="protein sequence ID" value="KKK57060.1"/>
    <property type="molecule type" value="Genomic_DNA"/>
</dbReference>
<name>A0A0F8X7X3_9ZZZZ</name>
<evidence type="ECO:0000313" key="1">
    <source>
        <dbReference type="EMBL" id="KKK57060.1"/>
    </source>
</evidence>
<gene>
    <name evidence="1" type="ORF">LCGC14_3058270</name>
</gene>
<sequence length="45" mass="5710">MTESMFVRFVVWPWDRIADTLMLIGWGRRGLATIRRYRRRYRKEY</sequence>
<feature type="non-terminal residue" evidence="1">
    <location>
        <position position="45"/>
    </location>
</feature>
<reference evidence="1" key="1">
    <citation type="journal article" date="2015" name="Nature">
        <title>Complex archaea that bridge the gap between prokaryotes and eukaryotes.</title>
        <authorList>
            <person name="Spang A."/>
            <person name="Saw J.H."/>
            <person name="Jorgensen S.L."/>
            <person name="Zaremba-Niedzwiedzka K."/>
            <person name="Martijn J."/>
            <person name="Lind A.E."/>
            <person name="van Eijk R."/>
            <person name="Schleper C."/>
            <person name="Guy L."/>
            <person name="Ettema T.J."/>
        </authorList>
    </citation>
    <scope>NUCLEOTIDE SEQUENCE</scope>
</reference>
<dbReference type="AlphaFoldDB" id="A0A0F8X7X3"/>